<dbReference type="Pfam" id="PF13192">
    <property type="entry name" value="Thioredoxin_3"/>
    <property type="match status" value="1"/>
</dbReference>
<feature type="domain" description="Thioredoxin-like fold" evidence="1">
    <location>
        <begin position="4"/>
        <end position="61"/>
    </location>
</feature>
<gene>
    <name evidence="2" type="ORF">JF888_00480</name>
</gene>
<dbReference type="PANTHER" id="PTHR37170:SF1">
    <property type="entry name" value="GLUTAREDOXIN-LIKE PROTEIN"/>
    <property type="match status" value="1"/>
</dbReference>
<evidence type="ECO:0000259" key="1">
    <source>
        <dbReference type="Pfam" id="PF13192"/>
    </source>
</evidence>
<accession>A0A934NC79</accession>
<dbReference type="SUPFAM" id="SSF52833">
    <property type="entry name" value="Thioredoxin-like"/>
    <property type="match status" value="1"/>
</dbReference>
<dbReference type="Proteomes" id="UP000620075">
    <property type="component" value="Unassembled WGS sequence"/>
</dbReference>
<organism evidence="2 3">
    <name type="scientific">Candidatus Dormiibacter inghamiae</name>
    <dbReference type="NCBI Taxonomy" id="3127013"/>
    <lineage>
        <taxon>Bacteria</taxon>
        <taxon>Bacillati</taxon>
        <taxon>Candidatus Dormiibacterota</taxon>
        <taxon>Candidatus Dormibacteria</taxon>
        <taxon>Candidatus Dormibacterales</taxon>
        <taxon>Candidatus Dormibacteraceae</taxon>
        <taxon>Candidatus Dormiibacter</taxon>
    </lineage>
</organism>
<dbReference type="InterPro" id="IPR036249">
    <property type="entry name" value="Thioredoxin-like_sf"/>
</dbReference>
<protein>
    <submittedName>
        <fullName evidence="2">Thioredoxin family protein</fullName>
    </submittedName>
</protein>
<dbReference type="AlphaFoldDB" id="A0A934NC79"/>
<evidence type="ECO:0000313" key="2">
    <source>
        <dbReference type="EMBL" id="MBJ7601669.1"/>
    </source>
</evidence>
<dbReference type="InterPro" id="IPR012336">
    <property type="entry name" value="Thioredoxin-like_fold"/>
</dbReference>
<dbReference type="EMBL" id="JAEKNQ010000005">
    <property type="protein sequence ID" value="MBJ7601669.1"/>
    <property type="molecule type" value="Genomic_DNA"/>
</dbReference>
<reference evidence="2 3" key="1">
    <citation type="submission" date="2020-10" db="EMBL/GenBank/DDBJ databases">
        <title>Ca. Dormibacterota MAGs.</title>
        <authorList>
            <person name="Montgomery K."/>
        </authorList>
    </citation>
    <scope>NUCLEOTIDE SEQUENCE [LARGE SCALE GENOMIC DNA]</scope>
    <source>
        <strain evidence="2">SC8811_S16_3</strain>
    </source>
</reference>
<sequence>MSLAHRMALASPLVSALSVEANEFPELSQRHGVQSVPRTVVNGARAFVGAMPEARFLAAVLELARPAEPPA</sequence>
<name>A0A934NC79_9BACT</name>
<comment type="caution">
    <text evidence="2">The sequence shown here is derived from an EMBL/GenBank/DDBJ whole genome shotgun (WGS) entry which is preliminary data.</text>
</comment>
<dbReference type="PANTHER" id="PTHR37170">
    <property type="entry name" value="GLUTAREDOXIN-RELATED"/>
    <property type="match status" value="1"/>
</dbReference>
<proteinExistence type="predicted"/>
<evidence type="ECO:0000313" key="3">
    <source>
        <dbReference type="Proteomes" id="UP000620075"/>
    </source>
</evidence>
<dbReference type="Gene3D" id="3.40.30.80">
    <property type="match status" value="1"/>
</dbReference>